<evidence type="ECO:0000256" key="4">
    <source>
        <dbReference type="SAM" id="Coils"/>
    </source>
</evidence>
<comment type="caution">
    <text evidence="6">The sequence shown here is derived from an EMBL/GenBank/DDBJ whole genome shotgun (WGS) entry which is preliminary data.</text>
</comment>
<evidence type="ECO:0000313" key="7">
    <source>
        <dbReference type="Proteomes" id="UP000243579"/>
    </source>
</evidence>
<evidence type="ECO:0000256" key="1">
    <source>
        <dbReference type="ARBA" id="ARBA00022741"/>
    </source>
</evidence>
<dbReference type="Gene3D" id="3.40.50.300">
    <property type="entry name" value="P-loop containing nucleotide triphosphate hydrolases"/>
    <property type="match status" value="1"/>
</dbReference>
<feature type="domain" description="GB1/RHD3-type G" evidence="5">
    <location>
        <begin position="1"/>
        <end position="98"/>
    </location>
</feature>
<keyword evidence="7" id="KW-1185">Reference proteome</keyword>
<dbReference type="Proteomes" id="UP000243579">
    <property type="component" value="Unassembled WGS sequence"/>
</dbReference>
<comment type="similarity">
    <text evidence="3">Belongs to the TRAFAC class dynamin-like GTPase superfamily. GB1/RHD3 GTPase family.</text>
</comment>
<organism evidence="6 7">
    <name type="scientific">Achlya hypogyna</name>
    <name type="common">Oomycete</name>
    <name type="synonym">Protoachlya hypogyna</name>
    <dbReference type="NCBI Taxonomy" id="1202772"/>
    <lineage>
        <taxon>Eukaryota</taxon>
        <taxon>Sar</taxon>
        <taxon>Stramenopiles</taxon>
        <taxon>Oomycota</taxon>
        <taxon>Saprolegniomycetes</taxon>
        <taxon>Saprolegniales</taxon>
        <taxon>Achlyaceae</taxon>
        <taxon>Achlya</taxon>
    </lineage>
</organism>
<evidence type="ECO:0000256" key="3">
    <source>
        <dbReference type="PROSITE-ProRule" id="PRU01052"/>
    </source>
</evidence>
<sequence>MWSTPYYLTQSDGRRVAILLIDTQGLFDPDQSDQLNANIFAASTILSSRQICNMKGVLAQDQITNLTIFADQANTGASTDAAPFQHLDVLVRDYDHFEKGVSPAANQAKLHATYNKTFSRSHENILAKLQAAFQTVSWFGLPNPGSAVTDREDNDAINVAAIAPKYQQHVTHYMHLIFDKTQPKSLGRGATLSKTEFIPCTKRQLQVLQERNAAAAAADAATLNRKIHCDRAFDAYEKAMGPCDECVQEDELEKRHCRALDVVKMYFHDRGMNMEQAKAAVKVRIDEQYRRRKEMNSLRLNVEKTNEEMQAQRIKAKKEMRAELLKAKEEMQARRSNAGHAPRSVGSFFT</sequence>
<dbReference type="PANTHER" id="PTHR10751">
    <property type="entry name" value="GUANYLATE BINDING PROTEIN"/>
    <property type="match status" value="1"/>
</dbReference>
<protein>
    <recommendedName>
        <fullName evidence="5">GB1/RHD3-type G domain-containing protein</fullName>
    </recommendedName>
</protein>
<dbReference type="InterPro" id="IPR030386">
    <property type="entry name" value="G_GB1_RHD3_dom"/>
</dbReference>
<evidence type="ECO:0000313" key="6">
    <source>
        <dbReference type="EMBL" id="OQR88477.1"/>
    </source>
</evidence>
<dbReference type="GO" id="GO:0003924">
    <property type="term" value="F:GTPase activity"/>
    <property type="evidence" value="ECO:0007669"/>
    <property type="project" value="InterPro"/>
</dbReference>
<dbReference type="AlphaFoldDB" id="A0A1V9YS22"/>
<gene>
    <name evidence="6" type="ORF">ACHHYP_06794</name>
</gene>
<feature type="coiled-coil region" evidence="4">
    <location>
        <begin position="292"/>
        <end position="337"/>
    </location>
</feature>
<dbReference type="PROSITE" id="PS51715">
    <property type="entry name" value="G_GB1_RHD3"/>
    <property type="match status" value="1"/>
</dbReference>
<evidence type="ECO:0000259" key="5">
    <source>
        <dbReference type="PROSITE" id="PS51715"/>
    </source>
</evidence>
<dbReference type="GO" id="GO:0005525">
    <property type="term" value="F:GTP binding"/>
    <property type="evidence" value="ECO:0007669"/>
    <property type="project" value="UniProtKB-KW"/>
</dbReference>
<evidence type="ECO:0000256" key="2">
    <source>
        <dbReference type="ARBA" id="ARBA00023134"/>
    </source>
</evidence>
<keyword evidence="2" id="KW-0342">GTP-binding</keyword>
<dbReference type="InterPro" id="IPR015894">
    <property type="entry name" value="Guanylate-bd_N"/>
</dbReference>
<accession>A0A1V9YS22</accession>
<proteinExistence type="inferred from homology"/>
<dbReference type="InterPro" id="IPR027417">
    <property type="entry name" value="P-loop_NTPase"/>
</dbReference>
<dbReference type="Pfam" id="PF02263">
    <property type="entry name" value="GBP"/>
    <property type="match status" value="1"/>
</dbReference>
<reference evidence="6 7" key="1">
    <citation type="journal article" date="2014" name="Genome Biol. Evol.">
        <title>The secreted proteins of Achlya hypogyna and Thraustotheca clavata identify the ancestral oomycete secretome and reveal gene acquisitions by horizontal gene transfer.</title>
        <authorList>
            <person name="Misner I."/>
            <person name="Blouin N."/>
            <person name="Leonard G."/>
            <person name="Richards T.A."/>
            <person name="Lane C.E."/>
        </authorList>
    </citation>
    <scope>NUCLEOTIDE SEQUENCE [LARGE SCALE GENOMIC DNA]</scope>
    <source>
        <strain evidence="6 7">ATCC 48635</strain>
    </source>
</reference>
<dbReference type="EMBL" id="JNBR01001273">
    <property type="protein sequence ID" value="OQR88477.1"/>
    <property type="molecule type" value="Genomic_DNA"/>
</dbReference>
<dbReference type="OrthoDB" id="7788754at2759"/>
<name>A0A1V9YS22_ACHHY</name>
<keyword evidence="4" id="KW-0175">Coiled coil</keyword>
<keyword evidence="1" id="KW-0547">Nucleotide-binding</keyword>